<keyword evidence="7" id="KW-1185">Reference proteome</keyword>
<gene>
    <name evidence="8" type="primary">LOC100373677</name>
</gene>
<keyword evidence="2 6" id="KW-0689">Ribosomal protein</keyword>
<dbReference type="InterPro" id="IPR047867">
    <property type="entry name" value="Ribosomal_uL22_bac/org-type"/>
</dbReference>
<dbReference type="Pfam" id="PF00237">
    <property type="entry name" value="Ribosomal_L22"/>
    <property type="match status" value="1"/>
</dbReference>
<dbReference type="Proteomes" id="UP000694865">
    <property type="component" value="Unplaced"/>
</dbReference>
<sequence length="211" mass="24381">MAAVLKTGRIGISMLEGLVTRHPAFHCSHTTIVQRCGIHTTPTLFWGYRKWEAKNKIVYPPQKEGEPPRLAEIHHCKRNLKYSQRRMWYIATFIKNMWIDEALAELQFVNKKGAQMVMEILLEAQEMAVKDHNVEFKSNLHLAESFATKGHYDHAVRYHGKGMFGVASIVYCHYFVKLKEGPPPKTKLITGHDKAKEYIEELKNRTIIHGL</sequence>
<evidence type="ECO:0000313" key="8">
    <source>
        <dbReference type="RefSeq" id="XP_002737372.1"/>
    </source>
</evidence>
<proteinExistence type="inferred from homology"/>
<comment type="similarity">
    <text evidence="1 6">Belongs to the universal ribosomal protein uL22 family.</text>
</comment>
<dbReference type="Gene3D" id="3.90.470.10">
    <property type="entry name" value="Ribosomal protein L22/L17"/>
    <property type="match status" value="1"/>
</dbReference>
<dbReference type="InterPro" id="IPR036394">
    <property type="entry name" value="Ribosomal_uL22_sf"/>
</dbReference>
<evidence type="ECO:0000256" key="4">
    <source>
        <dbReference type="ARBA" id="ARBA00035286"/>
    </source>
</evidence>
<evidence type="ECO:0000313" key="7">
    <source>
        <dbReference type="Proteomes" id="UP000694865"/>
    </source>
</evidence>
<dbReference type="GeneID" id="100373677"/>
<keyword evidence="3 6" id="KW-0687">Ribonucleoprotein</keyword>
<evidence type="ECO:0000256" key="5">
    <source>
        <dbReference type="ARBA" id="ARBA00035506"/>
    </source>
</evidence>
<dbReference type="PANTHER" id="PTHR13501:SF8">
    <property type="entry name" value="LARGE RIBOSOMAL SUBUNIT PROTEIN UL22M"/>
    <property type="match status" value="1"/>
</dbReference>
<dbReference type="PANTHER" id="PTHR13501">
    <property type="entry name" value="CHLOROPLAST 50S RIBOSOMAL PROTEIN L22-RELATED"/>
    <property type="match status" value="1"/>
</dbReference>
<protein>
    <recommendedName>
        <fullName evidence="4">Large ribosomal subunit protein uL22m</fullName>
    </recommendedName>
    <alternativeName>
        <fullName evidence="5">39S ribosomal protein L22, mitochondrial</fullName>
    </alternativeName>
</protein>
<evidence type="ECO:0000256" key="3">
    <source>
        <dbReference type="ARBA" id="ARBA00023274"/>
    </source>
</evidence>
<name>A0ABM0GU26_SACKO</name>
<evidence type="ECO:0000256" key="6">
    <source>
        <dbReference type="RuleBase" id="RU004005"/>
    </source>
</evidence>
<reference evidence="8" key="1">
    <citation type="submission" date="2025-08" db="UniProtKB">
        <authorList>
            <consortium name="RefSeq"/>
        </authorList>
    </citation>
    <scope>IDENTIFICATION</scope>
    <source>
        <tissue evidence="8">Testes</tissue>
    </source>
</reference>
<evidence type="ECO:0000256" key="1">
    <source>
        <dbReference type="ARBA" id="ARBA00009451"/>
    </source>
</evidence>
<evidence type="ECO:0000256" key="2">
    <source>
        <dbReference type="ARBA" id="ARBA00022980"/>
    </source>
</evidence>
<organism evidence="7 8">
    <name type="scientific">Saccoglossus kowalevskii</name>
    <name type="common">Acorn worm</name>
    <dbReference type="NCBI Taxonomy" id="10224"/>
    <lineage>
        <taxon>Eukaryota</taxon>
        <taxon>Metazoa</taxon>
        <taxon>Hemichordata</taxon>
        <taxon>Enteropneusta</taxon>
        <taxon>Harrimaniidae</taxon>
        <taxon>Saccoglossus</taxon>
    </lineage>
</organism>
<dbReference type="RefSeq" id="XP_002737372.1">
    <property type="nucleotide sequence ID" value="XM_002737326.2"/>
</dbReference>
<dbReference type="InterPro" id="IPR001063">
    <property type="entry name" value="Ribosomal_uL22"/>
</dbReference>
<accession>A0ABM0GU26</accession>
<dbReference type="SUPFAM" id="SSF54843">
    <property type="entry name" value="Ribosomal protein L22"/>
    <property type="match status" value="1"/>
</dbReference>